<comment type="similarity">
    <text evidence="3">Belongs to the PMEI family.</text>
</comment>
<keyword evidence="6" id="KW-1185">Reference proteome</keyword>
<name>A0A8B8LP51_ABRPR</name>
<reference evidence="6" key="1">
    <citation type="journal article" date="2019" name="Toxins">
        <title>Detection of Abrin-Like and Prepropulchellin-Like Toxin Genes and Transcripts Using Whole Genome Sequencing and Full-Length Transcript Sequencing of Abrus precatorius.</title>
        <authorList>
            <person name="Hovde B.T."/>
            <person name="Daligault H.E."/>
            <person name="Hanschen E.R."/>
            <person name="Kunde Y.A."/>
            <person name="Johnson M.B."/>
            <person name="Starkenburg S.R."/>
            <person name="Johnson S.L."/>
        </authorList>
    </citation>
    <scope>NUCLEOTIDE SEQUENCE [LARGE SCALE GENOMIC DNA]</scope>
</reference>
<dbReference type="CDD" id="cd15797">
    <property type="entry name" value="PMEI"/>
    <property type="match status" value="1"/>
</dbReference>
<dbReference type="OrthoDB" id="1413774at2759"/>
<evidence type="ECO:0000256" key="2">
    <source>
        <dbReference type="ARBA" id="ARBA00023157"/>
    </source>
</evidence>
<dbReference type="RefSeq" id="XP_027357188.1">
    <property type="nucleotide sequence ID" value="XM_027501387.1"/>
</dbReference>
<dbReference type="NCBIfam" id="TIGR01614">
    <property type="entry name" value="PME_inhib"/>
    <property type="match status" value="1"/>
</dbReference>
<dbReference type="FunFam" id="1.20.140.40:FF:000008">
    <property type="entry name" value="Invertase/pectin methylesterase inhibitor family protein"/>
    <property type="match status" value="1"/>
</dbReference>
<organism evidence="6 7">
    <name type="scientific">Abrus precatorius</name>
    <name type="common">Indian licorice</name>
    <name type="synonym">Glycine abrus</name>
    <dbReference type="NCBI Taxonomy" id="3816"/>
    <lineage>
        <taxon>Eukaryota</taxon>
        <taxon>Viridiplantae</taxon>
        <taxon>Streptophyta</taxon>
        <taxon>Embryophyta</taxon>
        <taxon>Tracheophyta</taxon>
        <taxon>Spermatophyta</taxon>
        <taxon>Magnoliopsida</taxon>
        <taxon>eudicotyledons</taxon>
        <taxon>Gunneridae</taxon>
        <taxon>Pentapetalae</taxon>
        <taxon>rosids</taxon>
        <taxon>fabids</taxon>
        <taxon>Fabales</taxon>
        <taxon>Fabaceae</taxon>
        <taxon>Papilionoideae</taxon>
        <taxon>50 kb inversion clade</taxon>
        <taxon>NPAAA clade</taxon>
        <taxon>indigoferoid/millettioid clade</taxon>
        <taxon>Abreae</taxon>
        <taxon>Abrus</taxon>
    </lineage>
</organism>
<evidence type="ECO:0000313" key="7">
    <source>
        <dbReference type="RefSeq" id="XP_027357188.1"/>
    </source>
</evidence>
<dbReference type="SMART" id="SM00856">
    <property type="entry name" value="PMEI"/>
    <property type="match status" value="1"/>
</dbReference>
<dbReference type="KEGG" id="aprc:113866562"/>
<accession>A0A8B8LP51</accession>
<protein>
    <submittedName>
        <fullName evidence="7">Pectinesterase inhibitor 1-like</fullName>
    </submittedName>
</protein>
<keyword evidence="2" id="KW-1015">Disulfide bond</keyword>
<dbReference type="Proteomes" id="UP000694853">
    <property type="component" value="Unplaced"/>
</dbReference>
<evidence type="ECO:0000256" key="3">
    <source>
        <dbReference type="ARBA" id="ARBA00038471"/>
    </source>
</evidence>
<dbReference type="InterPro" id="IPR006501">
    <property type="entry name" value="Pectinesterase_inhib_dom"/>
</dbReference>
<sequence length="195" mass="21473">MSYNFSSLVIVFLLFVVSSYAIPAQQVNDICRQSKNPSFCVTFLNSKPNANLYTLTQYTIEVVSVNVTNTIKLINKLISQSANDSEAKRHYQSCLVHFGYNEGALGDVDTAQELLKKKDYRGVNVAASSILTDVEDCISGESPSDPPFPDPSILPKYAYVVDLFAEIILILYECDFGALGWVEAFNGEEGSTRSG</sequence>
<dbReference type="AlphaFoldDB" id="A0A8B8LP51"/>
<feature type="domain" description="Pectinesterase inhibitor" evidence="5">
    <location>
        <begin position="22"/>
        <end position="171"/>
    </location>
</feature>
<reference evidence="7" key="2">
    <citation type="submission" date="2025-08" db="UniProtKB">
        <authorList>
            <consortium name="RefSeq"/>
        </authorList>
    </citation>
    <scope>IDENTIFICATION</scope>
    <source>
        <tissue evidence="7">Young leaves</tissue>
    </source>
</reference>
<dbReference type="InterPro" id="IPR052421">
    <property type="entry name" value="PCW_Enzyme_Inhibitor"/>
</dbReference>
<dbReference type="PANTHER" id="PTHR36710:SF20">
    <property type="entry name" value="PECTINESTERASE INHIBITOR DOMAIN PROTEIN"/>
    <property type="match status" value="1"/>
</dbReference>
<dbReference type="Gene3D" id="1.20.140.40">
    <property type="entry name" value="Invertase/pectin methylesterase inhibitor family protein"/>
    <property type="match status" value="1"/>
</dbReference>
<evidence type="ECO:0000259" key="5">
    <source>
        <dbReference type="SMART" id="SM00856"/>
    </source>
</evidence>
<dbReference type="InterPro" id="IPR035513">
    <property type="entry name" value="Invertase/methylesterase_inhib"/>
</dbReference>
<evidence type="ECO:0000313" key="6">
    <source>
        <dbReference type="Proteomes" id="UP000694853"/>
    </source>
</evidence>
<evidence type="ECO:0000256" key="4">
    <source>
        <dbReference type="SAM" id="SignalP"/>
    </source>
</evidence>
<gene>
    <name evidence="7" type="primary">LOC113866562</name>
</gene>
<feature type="chain" id="PRO_5034783087" evidence="4">
    <location>
        <begin position="22"/>
        <end position="195"/>
    </location>
</feature>
<dbReference type="GeneID" id="113866562"/>
<evidence type="ECO:0000256" key="1">
    <source>
        <dbReference type="ARBA" id="ARBA00022729"/>
    </source>
</evidence>
<dbReference type="Pfam" id="PF04043">
    <property type="entry name" value="PMEI"/>
    <property type="match status" value="1"/>
</dbReference>
<keyword evidence="1 4" id="KW-0732">Signal</keyword>
<dbReference type="GO" id="GO:0046910">
    <property type="term" value="F:pectinesterase inhibitor activity"/>
    <property type="evidence" value="ECO:0007669"/>
    <property type="project" value="InterPro"/>
</dbReference>
<dbReference type="SUPFAM" id="SSF101148">
    <property type="entry name" value="Plant invertase/pectin methylesterase inhibitor"/>
    <property type="match status" value="1"/>
</dbReference>
<feature type="signal peptide" evidence="4">
    <location>
        <begin position="1"/>
        <end position="21"/>
    </location>
</feature>
<dbReference type="InterPro" id="IPR034086">
    <property type="entry name" value="PMEI_plant"/>
</dbReference>
<proteinExistence type="inferred from homology"/>
<dbReference type="PANTHER" id="PTHR36710">
    <property type="entry name" value="PECTINESTERASE INHIBITOR-LIKE"/>
    <property type="match status" value="1"/>
</dbReference>